<dbReference type="EMBL" id="JAHRIM010000009">
    <property type="protein sequence ID" value="MEQ2257880.1"/>
    <property type="molecule type" value="Genomic_DNA"/>
</dbReference>
<proteinExistence type="predicted"/>
<evidence type="ECO:0000313" key="1">
    <source>
        <dbReference type="EMBL" id="MEQ2257880.1"/>
    </source>
</evidence>
<dbReference type="InterPro" id="IPR036397">
    <property type="entry name" value="RNaseH_sf"/>
</dbReference>
<accession>A0ABV0VKU1</accession>
<evidence type="ECO:0000313" key="2">
    <source>
        <dbReference type="Proteomes" id="UP001444071"/>
    </source>
</evidence>
<keyword evidence="2" id="KW-1185">Reference proteome</keyword>
<protein>
    <recommendedName>
        <fullName evidence="3">Tc1-like transposase DDE domain-containing protein</fullName>
    </recommendedName>
</protein>
<organism evidence="1 2">
    <name type="scientific">Xenotaenia resolanae</name>
    <dbReference type="NCBI Taxonomy" id="208358"/>
    <lineage>
        <taxon>Eukaryota</taxon>
        <taxon>Metazoa</taxon>
        <taxon>Chordata</taxon>
        <taxon>Craniata</taxon>
        <taxon>Vertebrata</taxon>
        <taxon>Euteleostomi</taxon>
        <taxon>Actinopterygii</taxon>
        <taxon>Neopterygii</taxon>
        <taxon>Teleostei</taxon>
        <taxon>Neoteleostei</taxon>
        <taxon>Acanthomorphata</taxon>
        <taxon>Ovalentaria</taxon>
        <taxon>Atherinomorphae</taxon>
        <taxon>Cyprinodontiformes</taxon>
        <taxon>Goodeidae</taxon>
        <taxon>Xenotaenia</taxon>
    </lineage>
</organism>
<sequence length="118" mass="13465">MYMLTGCLGEKNIYMYFLLCEAKDEYVEKPLIPTVKYSRGSGMLGACLSSKGPGNFLRMQGIMRHRRTFLSWPSQSPDLNPVKDLRGEVRVHHPGTLDDIAKLHQEEWTKICLSMSTL</sequence>
<name>A0ABV0VKU1_9TELE</name>
<dbReference type="Gene3D" id="3.30.420.10">
    <property type="entry name" value="Ribonuclease H-like superfamily/Ribonuclease H"/>
    <property type="match status" value="1"/>
</dbReference>
<reference evidence="1 2" key="1">
    <citation type="submission" date="2021-06" db="EMBL/GenBank/DDBJ databases">
        <authorList>
            <person name="Palmer J.M."/>
        </authorList>
    </citation>
    <scope>NUCLEOTIDE SEQUENCE [LARGE SCALE GENOMIC DNA]</scope>
    <source>
        <strain evidence="1 2">XR_2019</strain>
        <tissue evidence="1">Muscle</tissue>
    </source>
</reference>
<gene>
    <name evidence="1" type="ORF">XENORESO_020138</name>
</gene>
<comment type="caution">
    <text evidence="1">The sequence shown here is derived from an EMBL/GenBank/DDBJ whole genome shotgun (WGS) entry which is preliminary data.</text>
</comment>
<dbReference type="Proteomes" id="UP001444071">
    <property type="component" value="Unassembled WGS sequence"/>
</dbReference>
<evidence type="ECO:0008006" key="3">
    <source>
        <dbReference type="Google" id="ProtNLM"/>
    </source>
</evidence>